<dbReference type="STRING" id="1555241.A0A4P9X821"/>
<keyword evidence="11" id="KW-1185">Reference proteome</keyword>
<keyword evidence="6" id="KW-0963">Cytoplasm</keyword>
<evidence type="ECO:0000256" key="6">
    <source>
        <dbReference type="ARBA" id="ARBA00022490"/>
    </source>
</evidence>
<dbReference type="EMBL" id="ML014184">
    <property type="protein sequence ID" value="RKP01121.1"/>
    <property type="molecule type" value="Genomic_DNA"/>
</dbReference>
<evidence type="ECO:0000313" key="11">
    <source>
        <dbReference type="Proteomes" id="UP000274922"/>
    </source>
</evidence>
<feature type="compositionally biased region" description="Low complexity" evidence="9">
    <location>
        <begin position="54"/>
        <end position="70"/>
    </location>
</feature>
<feature type="region of interest" description="Disordered" evidence="9">
    <location>
        <begin position="499"/>
        <end position="548"/>
    </location>
</feature>
<dbReference type="GO" id="GO:0005737">
    <property type="term" value="C:cytoplasm"/>
    <property type="evidence" value="ECO:0007669"/>
    <property type="project" value="UniProtKB-SubCell"/>
</dbReference>
<dbReference type="GO" id="GO:0008023">
    <property type="term" value="C:transcription elongation factor complex"/>
    <property type="evidence" value="ECO:0007669"/>
    <property type="project" value="TreeGrafter"/>
</dbReference>
<sequence>MTPRLRSASRVPQRRDVLVPTQTALRMPFVRATPGTAPPALRRDLGRGPPSPSPAASSSSSSTHAAASAAMLPVGTRRTAASALPLTSTGVPALDRLLGGGLPSGACLSLREDRGTGYVALLARMGIAHGLLAGQHCVVLGGAEDAAALGAGLMGDATSAASASGAAASAARLVAGVKAVEIDMELPARGAGAGAARSMGLLRPRAAPSPAADLQIAWRYANLPRQHGRDRDRDDGAAAAAAAAADAGPFCSALDLTRPFPSDLLDAAVQSGRLSVVPLLALRQDAHAHGDEVADAVGRAVQDAVRAVAAAPRPRAAPPPFVRIVLLGVGGPRWHVTPRAMRRLAGTLKALLATSAAPASDGPAMALTATMPAHLYALAPPATSALASLAAGAAAAAADPERWHPAVVAWEATLPAAIIELAALASLPNGAPSPYAAEYHGLVRVVRRLRMGQYGSALRAADVGAGDRATDVWGPMEIASLGFRVYRKRIVMEVLNTPPEDAAPSSASSSSASAPGPPSSAAAPALARPSAPSFGTAPPQAAANPLDF</sequence>
<dbReference type="AlphaFoldDB" id="A0A4P9X821"/>
<evidence type="ECO:0000256" key="3">
    <source>
        <dbReference type="ARBA" id="ARBA00005043"/>
    </source>
</evidence>
<accession>A0A4P9X821</accession>
<dbReference type="InterPro" id="IPR008728">
    <property type="entry name" value="Elongator_complex_protein_4"/>
</dbReference>
<dbReference type="InterPro" id="IPR027417">
    <property type="entry name" value="P-loop_NTPase"/>
</dbReference>
<dbReference type="PANTHER" id="PTHR12896:SF1">
    <property type="entry name" value="ELONGATOR COMPLEX PROTEIN 4"/>
    <property type="match status" value="1"/>
</dbReference>
<evidence type="ECO:0000256" key="9">
    <source>
        <dbReference type="SAM" id="MobiDB-lite"/>
    </source>
</evidence>
<dbReference type="GO" id="GO:0002098">
    <property type="term" value="P:tRNA wobble uridine modification"/>
    <property type="evidence" value="ECO:0007669"/>
    <property type="project" value="InterPro"/>
</dbReference>
<dbReference type="Gene3D" id="3.40.50.300">
    <property type="entry name" value="P-loop containing nucleotide triphosphate hydrolases"/>
    <property type="match status" value="1"/>
</dbReference>
<evidence type="ECO:0000256" key="7">
    <source>
        <dbReference type="ARBA" id="ARBA00022694"/>
    </source>
</evidence>
<feature type="compositionally biased region" description="Low complexity" evidence="9">
    <location>
        <begin position="502"/>
        <end position="533"/>
    </location>
</feature>
<keyword evidence="7" id="KW-0819">tRNA processing</keyword>
<evidence type="ECO:0000313" key="10">
    <source>
        <dbReference type="EMBL" id="RKP01121.1"/>
    </source>
</evidence>
<protein>
    <recommendedName>
        <fullName evidence="5">Elongator complex protein 4</fullName>
    </recommendedName>
</protein>
<evidence type="ECO:0000256" key="5">
    <source>
        <dbReference type="ARBA" id="ARBA00020265"/>
    </source>
</evidence>
<evidence type="ECO:0000256" key="4">
    <source>
        <dbReference type="ARBA" id="ARBA00007573"/>
    </source>
</evidence>
<dbReference type="Pfam" id="PF05625">
    <property type="entry name" value="PAXNEB"/>
    <property type="match status" value="1"/>
</dbReference>
<dbReference type="GO" id="GO:0033588">
    <property type="term" value="C:elongator holoenzyme complex"/>
    <property type="evidence" value="ECO:0007669"/>
    <property type="project" value="InterPro"/>
</dbReference>
<comment type="similarity">
    <text evidence="4">Belongs to the ELP4 family.</text>
</comment>
<proteinExistence type="inferred from homology"/>
<feature type="region of interest" description="Disordered" evidence="9">
    <location>
        <begin position="28"/>
        <end position="70"/>
    </location>
</feature>
<evidence type="ECO:0000256" key="8">
    <source>
        <dbReference type="ARBA" id="ARBA00023242"/>
    </source>
</evidence>
<organism evidence="10 11">
    <name type="scientific">Caulochytrium protostelioides</name>
    <dbReference type="NCBI Taxonomy" id="1555241"/>
    <lineage>
        <taxon>Eukaryota</taxon>
        <taxon>Fungi</taxon>
        <taxon>Fungi incertae sedis</taxon>
        <taxon>Chytridiomycota</taxon>
        <taxon>Chytridiomycota incertae sedis</taxon>
        <taxon>Chytridiomycetes</taxon>
        <taxon>Caulochytriales</taxon>
        <taxon>Caulochytriaceae</taxon>
        <taxon>Caulochytrium</taxon>
    </lineage>
</organism>
<keyword evidence="8" id="KW-0539">Nucleus</keyword>
<evidence type="ECO:0000256" key="2">
    <source>
        <dbReference type="ARBA" id="ARBA00004496"/>
    </source>
</evidence>
<comment type="pathway">
    <text evidence="3">tRNA modification; 5-methoxycarbonylmethyl-2-thiouridine-tRNA biosynthesis.</text>
</comment>
<dbReference type="Proteomes" id="UP000274922">
    <property type="component" value="Unassembled WGS sequence"/>
</dbReference>
<name>A0A4P9X821_9FUNG</name>
<evidence type="ECO:0000256" key="1">
    <source>
        <dbReference type="ARBA" id="ARBA00004123"/>
    </source>
</evidence>
<gene>
    <name evidence="10" type="ORF">CXG81DRAFT_26182</name>
</gene>
<comment type="subcellular location">
    <subcellularLocation>
        <location evidence="2">Cytoplasm</location>
    </subcellularLocation>
    <subcellularLocation>
        <location evidence="1">Nucleus</location>
    </subcellularLocation>
</comment>
<dbReference type="OrthoDB" id="289162at2759"/>
<dbReference type="PANTHER" id="PTHR12896">
    <property type="entry name" value="PAX6 NEIGHBOR PROTEIN PAXNEB"/>
    <property type="match status" value="1"/>
</dbReference>
<dbReference type="UniPathway" id="UPA00988"/>
<reference evidence="11" key="1">
    <citation type="journal article" date="2018" name="Nat. Microbiol.">
        <title>Leveraging single-cell genomics to expand the fungal tree of life.</title>
        <authorList>
            <person name="Ahrendt S.R."/>
            <person name="Quandt C.A."/>
            <person name="Ciobanu D."/>
            <person name="Clum A."/>
            <person name="Salamov A."/>
            <person name="Andreopoulos B."/>
            <person name="Cheng J.F."/>
            <person name="Woyke T."/>
            <person name="Pelin A."/>
            <person name="Henrissat B."/>
            <person name="Reynolds N.K."/>
            <person name="Benny G.L."/>
            <person name="Smith M.E."/>
            <person name="James T.Y."/>
            <person name="Grigoriev I.V."/>
        </authorList>
    </citation>
    <scope>NUCLEOTIDE SEQUENCE [LARGE SCALE GENOMIC DNA]</scope>
    <source>
        <strain evidence="11">ATCC 52028</strain>
    </source>
</reference>